<name>A0A2A6DYK3_9BACL</name>
<dbReference type="SUPFAM" id="SSF56784">
    <property type="entry name" value="HAD-like"/>
    <property type="match status" value="1"/>
</dbReference>
<proteinExistence type="predicted"/>
<evidence type="ECO:0000313" key="1">
    <source>
        <dbReference type="EMBL" id="PDO09815.1"/>
    </source>
</evidence>
<dbReference type="InterPro" id="IPR023214">
    <property type="entry name" value="HAD_sf"/>
</dbReference>
<accession>A0A2A6DYK3</accession>
<dbReference type="Gene3D" id="3.40.50.1000">
    <property type="entry name" value="HAD superfamily/HAD-like"/>
    <property type="match status" value="1"/>
</dbReference>
<comment type="caution">
    <text evidence="1">The sequence shown here is derived from an EMBL/GenBank/DDBJ whole genome shotgun (WGS) entry which is preliminary data.</text>
</comment>
<dbReference type="InterPro" id="IPR036412">
    <property type="entry name" value="HAD-like_sf"/>
</dbReference>
<reference evidence="1 2" key="1">
    <citation type="submission" date="2016-12" db="EMBL/GenBank/DDBJ databases">
        <title>Candidatus Reconcilibacillus cellulovorans genome.</title>
        <authorList>
            <person name="Kolinko S."/>
            <person name="Wu Y.-W."/>
            <person name="Tachea F."/>
            <person name="Denzel E."/>
            <person name="Hiras J."/>
            <person name="Baecker N."/>
            <person name="Chan L.J."/>
            <person name="Eichorst S.A."/>
            <person name="Frey D."/>
            <person name="Adams P.D."/>
            <person name="Pray T."/>
            <person name="Tanjore D."/>
            <person name="Petzold C.J."/>
            <person name="Gladden J.M."/>
            <person name="Simmons B.A."/>
            <person name="Singer S.W."/>
        </authorList>
    </citation>
    <scope>NUCLEOTIDE SEQUENCE [LARGE SCALE GENOMIC DNA]</scope>
    <source>
        <strain evidence="1">JTherm</strain>
    </source>
</reference>
<organism evidence="1 2">
    <name type="scientific">Candidatus Reconcilbacillus cellulovorans</name>
    <dbReference type="NCBI Taxonomy" id="1906605"/>
    <lineage>
        <taxon>Bacteria</taxon>
        <taxon>Bacillati</taxon>
        <taxon>Bacillota</taxon>
        <taxon>Bacilli</taxon>
        <taxon>Bacillales</taxon>
        <taxon>Paenibacillaceae</taxon>
        <taxon>Candidatus Reconcilbacillus</taxon>
    </lineage>
</organism>
<dbReference type="Gene3D" id="1.10.150.400">
    <property type="match status" value="1"/>
</dbReference>
<dbReference type="EMBL" id="MOXJ01000027">
    <property type="protein sequence ID" value="PDO09815.1"/>
    <property type="molecule type" value="Genomic_DNA"/>
</dbReference>
<gene>
    <name evidence="1" type="ORF">BLM47_10735</name>
</gene>
<dbReference type="AlphaFoldDB" id="A0A2A6DYK3"/>
<protein>
    <recommendedName>
        <fullName evidence="3">HAD family hydrolase</fullName>
    </recommendedName>
</protein>
<dbReference type="Proteomes" id="UP000243688">
    <property type="component" value="Unassembled WGS sequence"/>
</dbReference>
<evidence type="ECO:0000313" key="2">
    <source>
        <dbReference type="Proteomes" id="UP000243688"/>
    </source>
</evidence>
<evidence type="ECO:0008006" key="3">
    <source>
        <dbReference type="Google" id="ProtNLM"/>
    </source>
</evidence>
<sequence length="372" mass="43826">MWRKDVYLTEIQDDWNFEILSCDLFDTLIFRTMAKPDDVFVETAKEAQRRAKMSGFLDPVEFARLRAEADRQARQQLRTEVTIDEIYSQLPNFIGDRDEIKKIEFEIEKACVYLNPSVASLIEEVKRRGKRVVILSDMYFTEKHIRELLCIAGFDLSRVDRIFMSCDYRKTKYGEGRLFEHLLSVYSDVRPEQIVHLGDHPVSDVENARKYGIRSVHYGRHDLTPDICELESIQPQRVIGELVSLRRLCAHLNAHLPPDQRFWHAVGAAVIGPLYSLFAEWIIDVAKLEGYKAIYPIMRGGSLLERLLQRSLAMRGIEEIEVKPMYVSRRLLRFVIIPENVDEYFLRDFLQKRSWMRWKAVWDWFGVKEPFL</sequence>